<comment type="caution">
    <text evidence="3">The sequence shown here is derived from an EMBL/GenBank/DDBJ whole genome shotgun (WGS) entry which is preliminary data.</text>
</comment>
<dbReference type="OrthoDB" id="2958217at2759"/>
<dbReference type="Pfam" id="PF06985">
    <property type="entry name" value="HET"/>
    <property type="match status" value="1"/>
</dbReference>
<reference evidence="3" key="1">
    <citation type="submission" date="2022-11" db="EMBL/GenBank/DDBJ databases">
        <authorList>
            <person name="Petersen C."/>
        </authorList>
    </citation>
    <scope>NUCLEOTIDE SEQUENCE</scope>
    <source>
        <strain evidence="3">IBT 30069</strain>
    </source>
</reference>
<name>A0A9W9F438_9EURO</name>
<dbReference type="PANTHER" id="PTHR33112:SF12">
    <property type="entry name" value="HETEROKARYON INCOMPATIBILITY DOMAIN-CONTAINING PROTEIN"/>
    <property type="match status" value="1"/>
</dbReference>
<dbReference type="AlphaFoldDB" id="A0A9W9F438"/>
<evidence type="ECO:0000313" key="3">
    <source>
        <dbReference type="EMBL" id="KAJ5093303.1"/>
    </source>
</evidence>
<gene>
    <name evidence="3" type="ORF">N7456_009164</name>
</gene>
<dbReference type="EMBL" id="JAPQKH010000006">
    <property type="protein sequence ID" value="KAJ5093303.1"/>
    <property type="molecule type" value="Genomic_DNA"/>
</dbReference>
<protein>
    <recommendedName>
        <fullName evidence="2">Heterokaryon incompatibility domain-containing protein</fullName>
    </recommendedName>
</protein>
<organism evidence="3 4">
    <name type="scientific">Penicillium angulare</name>
    <dbReference type="NCBI Taxonomy" id="116970"/>
    <lineage>
        <taxon>Eukaryota</taxon>
        <taxon>Fungi</taxon>
        <taxon>Dikarya</taxon>
        <taxon>Ascomycota</taxon>
        <taxon>Pezizomycotina</taxon>
        <taxon>Eurotiomycetes</taxon>
        <taxon>Eurotiomycetidae</taxon>
        <taxon>Eurotiales</taxon>
        <taxon>Aspergillaceae</taxon>
        <taxon>Penicillium</taxon>
    </lineage>
</organism>
<evidence type="ECO:0000259" key="2">
    <source>
        <dbReference type="Pfam" id="PF06985"/>
    </source>
</evidence>
<feature type="domain" description="Heterokaryon incompatibility" evidence="2">
    <location>
        <begin position="259"/>
        <end position="426"/>
    </location>
</feature>
<feature type="region of interest" description="Disordered" evidence="1">
    <location>
        <begin position="1"/>
        <end position="24"/>
    </location>
</feature>
<dbReference type="PANTHER" id="PTHR33112">
    <property type="entry name" value="DOMAIN PROTEIN, PUTATIVE-RELATED"/>
    <property type="match status" value="1"/>
</dbReference>
<keyword evidence="4" id="KW-1185">Reference proteome</keyword>
<evidence type="ECO:0000256" key="1">
    <source>
        <dbReference type="SAM" id="MobiDB-lite"/>
    </source>
</evidence>
<accession>A0A9W9F438</accession>
<proteinExistence type="predicted"/>
<evidence type="ECO:0000313" key="4">
    <source>
        <dbReference type="Proteomes" id="UP001149165"/>
    </source>
</evidence>
<reference evidence="3" key="2">
    <citation type="journal article" date="2023" name="IMA Fungus">
        <title>Comparative genomic study of the Penicillium genus elucidates a diverse pangenome and 15 lateral gene transfer events.</title>
        <authorList>
            <person name="Petersen C."/>
            <person name="Sorensen T."/>
            <person name="Nielsen M.R."/>
            <person name="Sondergaard T.E."/>
            <person name="Sorensen J.L."/>
            <person name="Fitzpatrick D.A."/>
            <person name="Frisvad J.C."/>
            <person name="Nielsen K.L."/>
        </authorList>
    </citation>
    <scope>NUCLEOTIDE SEQUENCE</scope>
    <source>
        <strain evidence="3">IBT 30069</strain>
    </source>
</reference>
<dbReference type="InterPro" id="IPR010730">
    <property type="entry name" value="HET"/>
</dbReference>
<dbReference type="Proteomes" id="UP001149165">
    <property type="component" value="Unassembled WGS sequence"/>
</dbReference>
<sequence>MKGQNAAESFGPEYTPTSTTLDSDTEGEQKKLLCDRCQKLDLTVDKFIIGAGSSIADTPNYTQHYQARKTEKQFRVKSGRNWNKFNTIKTLREYRKVCQLCDLIYRAIIRYGKNIKDTTSCSLSWEIHGREPRDDGNGFDNKNRRIRLSWNDNSRYRQEVFLMLVAPHDPRRPNSDAAAKYYKGNHFLGRGFKDDKEKQALIKSWIDLCVHGHERCRDNHDTDKAFRNLMEQSYFGVVDVTDMQLKSLPTRKNGSREPYVALSYVWGKTKQDEPPYTTNRRNVMTHILHGGLETPWEKLPRTIQDAMLITSRLGYRYLWIDSLCIVQDSKSSWQLNANAMHLVYGNARFTICAADGKDSLVGLRAVSSNLRTVRSATMSGHEGLDEIDPQPMSAECGHGVRLMVSRPLEAVINDSVWSQRAWTFQERILSHRCLIFAEGRVYWQCRSIGISQDIHTDGNSKGLSLDPITSPLRTLQELQSRPLLSYMSFVGMYTGRSLTKRSDALAAFQGVSWLLERYMDTNFLFGLPVSHFDLVMLWGLSEVSKPRKPGQGTQMEQQTCTDDQFENCNPQAEHDSFRSEDFPTWAWAGWMGAKMNYQSGIPKKIIDGEVTTLPAQKAQRIPLESGKGKKACLHQNMKKDIFPKGETETEFVNKFKFEENLNFIVLRWPRQEDGEEEAMQDTRLTRVGEQCRHDLVHHITLRQKETN</sequence>